<feature type="region of interest" description="Disordered" evidence="1">
    <location>
        <begin position="44"/>
        <end position="67"/>
    </location>
</feature>
<protein>
    <submittedName>
        <fullName evidence="2">Uncharacterized protein</fullName>
    </submittedName>
</protein>
<accession>A0AAV5J071</accession>
<dbReference type="Proteomes" id="UP001054252">
    <property type="component" value="Unassembled WGS sequence"/>
</dbReference>
<dbReference type="AlphaFoldDB" id="A0AAV5J071"/>
<feature type="compositionally biased region" description="Basic and acidic residues" evidence="1">
    <location>
        <begin position="51"/>
        <end position="67"/>
    </location>
</feature>
<sequence length="344" mass="38262">MEPEVVERTKSFSFSCHDFKTSVAVFSDGEESCSDESYIEIAIGPTSTDGFDERKKDPADDGVQREHKKELDLRISFSSSFPLPELSKTDVLGRIGCGSDTGTSLSSSTTSSSKSTFGPSSSAEAKYWTAPLGRSPSNKFNKTLKRKLQFPAVNRFLDNLMSNSRGQSEVREKSGGRYSPAVATETNQLDHVQGRKTSNIKNRSSRGVIMKFFMKFKSKNFQALLASMVKPQQFGDYGVKKTRSEEILERNWGQVTPWNRSLVQMEKGKNRGFEIKMDAIQRVMESMSTSFGRNDRKTRSCPGSAKSSPIHHGYTTESKVMCRDSSIQAAIAHCKRSLGQTSDL</sequence>
<evidence type="ECO:0000313" key="2">
    <source>
        <dbReference type="EMBL" id="GKV04280.1"/>
    </source>
</evidence>
<gene>
    <name evidence="2" type="ORF">SLEP1_g16456</name>
</gene>
<organism evidence="2 3">
    <name type="scientific">Rubroshorea leprosula</name>
    <dbReference type="NCBI Taxonomy" id="152421"/>
    <lineage>
        <taxon>Eukaryota</taxon>
        <taxon>Viridiplantae</taxon>
        <taxon>Streptophyta</taxon>
        <taxon>Embryophyta</taxon>
        <taxon>Tracheophyta</taxon>
        <taxon>Spermatophyta</taxon>
        <taxon>Magnoliopsida</taxon>
        <taxon>eudicotyledons</taxon>
        <taxon>Gunneridae</taxon>
        <taxon>Pentapetalae</taxon>
        <taxon>rosids</taxon>
        <taxon>malvids</taxon>
        <taxon>Malvales</taxon>
        <taxon>Dipterocarpaceae</taxon>
        <taxon>Rubroshorea</taxon>
    </lineage>
</organism>
<name>A0AAV5J071_9ROSI</name>
<keyword evidence="3" id="KW-1185">Reference proteome</keyword>
<proteinExistence type="predicted"/>
<comment type="caution">
    <text evidence="2">The sequence shown here is derived from an EMBL/GenBank/DDBJ whole genome shotgun (WGS) entry which is preliminary data.</text>
</comment>
<dbReference type="EMBL" id="BPVZ01000021">
    <property type="protein sequence ID" value="GKV04280.1"/>
    <property type="molecule type" value="Genomic_DNA"/>
</dbReference>
<feature type="region of interest" description="Disordered" evidence="1">
    <location>
        <begin position="288"/>
        <end position="312"/>
    </location>
</feature>
<reference evidence="2 3" key="1">
    <citation type="journal article" date="2021" name="Commun. Biol.">
        <title>The genome of Shorea leprosula (Dipterocarpaceae) highlights the ecological relevance of drought in aseasonal tropical rainforests.</title>
        <authorList>
            <person name="Ng K.K.S."/>
            <person name="Kobayashi M.J."/>
            <person name="Fawcett J.A."/>
            <person name="Hatakeyama M."/>
            <person name="Paape T."/>
            <person name="Ng C.H."/>
            <person name="Ang C.C."/>
            <person name="Tnah L.H."/>
            <person name="Lee C.T."/>
            <person name="Nishiyama T."/>
            <person name="Sese J."/>
            <person name="O'Brien M.J."/>
            <person name="Copetti D."/>
            <person name="Mohd Noor M.I."/>
            <person name="Ong R.C."/>
            <person name="Putra M."/>
            <person name="Sireger I.Z."/>
            <person name="Indrioko S."/>
            <person name="Kosugi Y."/>
            <person name="Izuno A."/>
            <person name="Isagi Y."/>
            <person name="Lee S.L."/>
            <person name="Shimizu K.K."/>
        </authorList>
    </citation>
    <scope>NUCLEOTIDE SEQUENCE [LARGE SCALE GENOMIC DNA]</scope>
    <source>
        <strain evidence="2">214</strain>
    </source>
</reference>
<evidence type="ECO:0000313" key="3">
    <source>
        <dbReference type="Proteomes" id="UP001054252"/>
    </source>
</evidence>
<feature type="region of interest" description="Disordered" evidence="1">
    <location>
        <begin position="100"/>
        <end position="122"/>
    </location>
</feature>
<evidence type="ECO:0000256" key="1">
    <source>
        <dbReference type="SAM" id="MobiDB-lite"/>
    </source>
</evidence>